<evidence type="ECO:0000313" key="1">
    <source>
        <dbReference type="EMBL" id="SHI02129.1"/>
    </source>
</evidence>
<keyword evidence="2" id="KW-1185">Reference proteome</keyword>
<protein>
    <submittedName>
        <fullName evidence="1">Uncharacterized protein</fullName>
    </submittedName>
</protein>
<dbReference type="NCBIfam" id="NF047426">
    <property type="entry name" value="tail_chap_PVL_C"/>
    <property type="match status" value="1"/>
</dbReference>
<gene>
    <name evidence="1" type="ORF">SAMN05421807_1332</name>
</gene>
<organism evidence="1 2">
    <name type="scientific">Virgibacillus chiguensis</name>
    <dbReference type="NCBI Taxonomy" id="411959"/>
    <lineage>
        <taxon>Bacteria</taxon>
        <taxon>Bacillati</taxon>
        <taxon>Bacillota</taxon>
        <taxon>Bacilli</taxon>
        <taxon>Bacillales</taxon>
        <taxon>Bacillaceae</taxon>
        <taxon>Virgibacillus</taxon>
    </lineage>
</organism>
<evidence type="ECO:0000313" key="2">
    <source>
        <dbReference type="Proteomes" id="UP000184079"/>
    </source>
</evidence>
<sequence>MDLMEAGKDINDILNMPYNFVLELLHERNKPKKEKSLIAAFGG</sequence>
<dbReference type="EMBL" id="FQXD01000033">
    <property type="protein sequence ID" value="SHI02129.1"/>
    <property type="molecule type" value="Genomic_DNA"/>
</dbReference>
<reference evidence="2" key="1">
    <citation type="submission" date="2016-11" db="EMBL/GenBank/DDBJ databases">
        <authorList>
            <person name="Varghese N."/>
            <person name="Submissions S."/>
        </authorList>
    </citation>
    <scope>NUCLEOTIDE SEQUENCE [LARGE SCALE GENOMIC DNA]</scope>
    <source>
        <strain evidence="2">CGMCC 1.6496</strain>
    </source>
</reference>
<dbReference type="AlphaFoldDB" id="A0A1M5XQU7"/>
<proteinExistence type="predicted"/>
<dbReference type="Proteomes" id="UP000184079">
    <property type="component" value="Unassembled WGS sequence"/>
</dbReference>
<name>A0A1M5XQU7_9BACI</name>
<accession>A0A1M5XQU7</accession>